<dbReference type="EMBL" id="CADEAL010000913">
    <property type="protein sequence ID" value="CAB1426762.1"/>
    <property type="molecule type" value="Genomic_DNA"/>
</dbReference>
<keyword evidence="3" id="KW-1185">Reference proteome</keyword>
<dbReference type="Proteomes" id="UP001153269">
    <property type="component" value="Unassembled WGS sequence"/>
</dbReference>
<sequence length="101" mass="11825">MNESFTNDTSLLLRQLKLPLLQLRGCAGAFAAKLTGGDVNRCRVVHSQLRYFRQQQRAKFNRDRRKTRFFFFFLLFPRACTSTDPDISENLSHRRTAPETQ</sequence>
<evidence type="ECO:0000313" key="3">
    <source>
        <dbReference type="Proteomes" id="UP001153269"/>
    </source>
</evidence>
<evidence type="ECO:0000256" key="1">
    <source>
        <dbReference type="SAM" id="MobiDB-lite"/>
    </source>
</evidence>
<comment type="caution">
    <text evidence="2">The sequence shown here is derived from an EMBL/GenBank/DDBJ whole genome shotgun (WGS) entry which is preliminary data.</text>
</comment>
<proteinExistence type="predicted"/>
<protein>
    <submittedName>
        <fullName evidence="2">Uncharacterized protein</fullName>
    </submittedName>
</protein>
<gene>
    <name evidence="2" type="ORF">PLEPLA_LOCUS14700</name>
</gene>
<feature type="region of interest" description="Disordered" evidence="1">
    <location>
        <begin position="81"/>
        <end position="101"/>
    </location>
</feature>
<accession>A0A9N7UA45</accession>
<evidence type="ECO:0000313" key="2">
    <source>
        <dbReference type="EMBL" id="CAB1426762.1"/>
    </source>
</evidence>
<reference evidence="2" key="1">
    <citation type="submission" date="2020-03" db="EMBL/GenBank/DDBJ databases">
        <authorList>
            <person name="Weist P."/>
        </authorList>
    </citation>
    <scope>NUCLEOTIDE SEQUENCE</scope>
</reference>
<name>A0A9N7UA45_PLEPL</name>
<organism evidence="2 3">
    <name type="scientific">Pleuronectes platessa</name>
    <name type="common">European plaice</name>
    <dbReference type="NCBI Taxonomy" id="8262"/>
    <lineage>
        <taxon>Eukaryota</taxon>
        <taxon>Metazoa</taxon>
        <taxon>Chordata</taxon>
        <taxon>Craniata</taxon>
        <taxon>Vertebrata</taxon>
        <taxon>Euteleostomi</taxon>
        <taxon>Actinopterygii</taxon>
        <taxon>Neopterygii</taxon>
        <taxon>Teleostei</taxon>
        <taxon>Neoteleostei</taxon>
        <taxon>Acanthomorphata</taxon>
        <taxon>Carangaria</taxon>
        <taxon>Pleuronectiformes</taxon>
        <taxon>Pleuronectoidei</taxon>
        <taxon>Pleuronectidae</taxon>
        <taxon>Pleuronectes</taxon>
    </lineage>
</organism>
<dbReference type="AlphaFoldDB" id="A0A9N7UA45"/>